<comment type="catalytic activity">
    <reaction evidence="13 14">
        <text>UDP-N-acetyl-alpha-D-muramate + L-alanine + ATP = UDP-N-acetyl-alpha-D-muramoyl-L-alanine + ADP + phosphate + H(+)</text>
        <dbReference type="Rhea" id="RHEA:23372"/>
        <dbReference type="ChEBI" id="CHEBI:15378"/>
        <dbReference type="ChEBI" id="CHEBI:30616"/>
        <dbReference type="ChEBI" id="CHEBI:43474"/>
        <dbReference type="ChEBI" id="CHEBI:57972"/>
        <dbReference type="ChEBI" id="CHEBI:70757"/>
        <dbReference type="ChEBI" id="CHEBI:83898"/>
        <dbReference type="ChEBI" id="CHEBI:456216"/>
        <dbReference type="EC" id="6.3.2.8"/>
    </reaction>
</comment>
<dbReference type="PANTHER" id="PTHR43445:SF3">
    <property type="entry name" value="UDP-N-ACETYLMURAMATE--L-ALANINE LIGASE"/>
    <property type="match status" value="1"/>
</dbReference>
<dbReference type="Proteomes" id="UP000584867">
    <property type="component" value="Unassembled WGS sequence"/>
</dbReference>
<accession>A0A7W8ECE2</accession>
<reference evidence="19 20" key="1">
    <citation type="submission" date="2020-08" db="EMBL/GenBank/DDBJ databases">
        <title>Genomic Encyclopedia of Type Strains, Phase IV (KMG-V): Genome sequencing to study the core and pangenomes of soil and plant-associated prokaryotes.</title>
        <authorList>
            <person name="Whitman W."/>
        </authorList>
    </citation>
    <scope>NUCLEOTIDE SEQUENCE [LARGE SCALE GENOMIC DNA]</scope>
    <source>
        <strain evidence="19 20">X5P3</strain>
    </source>
</reference>
<comment type="pathway">
    <text evidence="2 14">Cell wall biogenesis; peptidoglycan biosynthesis.</text>
</comment>
<evidence type="ECO:0000256" key="3">
    <source>
        <dbReference type="ARBA" id="ARBA00012211"/>
    </source>
</evidence>
<dbReference type="Pfam" id="PF02875">
    <property type="entry name" value="Mur_ligase_C"/>
    <property type="match status" value="1"/>
</dbReference>
<evidence type="ECO:0000256" key="4">
    <source>
        <dbReference type="ARBA" id="ARBA00022490"/>
    </source>
</evidence>
<feature type="domain" description="Mur ligase C-terminal" evidence="17">
    <location>
        <begin position="322"/>
        <end position="452"/>
    </location>
</feature>
<keyword evidence="5 14" id="KW-0436">Ligase</keyword>
<evidence type="ECO:0000256" key="2">
    <source>
        <dbReference type="ARBA" id="ARBA00004752"/>
    </source>
</evidence>
<keyword evidence="9 14" id="KW-0133">Cell shape</keyword>
<dbReference type="InterPro" id="IPR013221">
    <property type="entry name" value="Mur_ligase_cen"/>
</dbReference>
<dbReference type="HAMAP" id="MF_00046">
    <property type="entry name" value="MurC"/>
    <property type="match status" value="1"/>
</dbReference>
<evidence type="ECO:0000256" key="10">
    <source>
        <dbReference type="ARBA" id="ARBA00022984"/>
    </source>
</evidence>
<dbReference type="EC" id="6.3.2.8" evidence="3 14"/>
<comment type="subcellular location">
    <subcellularLocation>
        <location evidence="1 14">Cytoplasm</location>
    </subcellularLocation>
</comment>
<keyword evidence="15" id="KW-1133">Transmembrane helix</keyword>
<dbReference type="InterPro" id="IPR036565">
    <property type="entry name" value="Mur-like_cat_sf"/>
</dbReference>
<sequence length="469" mass="50235">MSLSNLPEHAMFAPSHRIHFIGIGGIGMSGIAEILLTMGYAVSGSDLRGSATTERLARLGATIYTGHTAANAAASDVVVTSSAVAKDNPEVVEARARKIPVIQRAEMLAELMRLKYGIAIAGMHGKTTTTSMVAAVLAGGALDPTVVVGGRVDAMGSNARLGRSQYLVAEADESDRSFLKLSPILAVVTNLDREHMDTYADLADVERVFIEFMDRVPFYGAITACVDNEMLRAILPRATRRIYTYGESPDADFRLRVLRPSPDCHATFEVNTRGLVLGPFNLHVPGRHNLLNATAAVAIGVQLGIPPEKIASGLASFRGVDRRFQTKGVQNGVTVVDDYGHHPTEVRATLQAARECGYGRVLVLFQPHRYTRTRDLLEDFTTAFGDADSLQVLDIYAASEQPIPGVSGESLAEKIRAASGRIVAYAGSMEEAVERLARDARPGDLVLTLGAGNVSLAGAMLLERLGLRV</sequence>
<keyword evidence="6 14" id="KW-0132">Cell division</keyword>
<dbReference type="InterPro" id="IPR036615">
    <property type="entry name" value="Mur_ligase_C_dom_sf"/>
</dbReference>
<evidence type="ECO:0000259" key="18">
    <source>
        <dbReference type="Pfam" id="PF08245"/>
    </source>
</evidence>
<keyword evidence="4 14" id="KW-0963">Cytoplasm</keyword>
<evidence type="ECO:0000256" key="14">
    <source>
        <dbReference type="HAMAP-Rule" id="MF_00046"/>
    </source>
</evidence>
<evidence type="ECO:0000256" key="11">
    <source>
        <dbReference type="ARBA" id="ARBA00023306"/>
    </source>
</evidence>
<keyword evidence="10 14" id="KW-0573">Peptidoglycan synthesis</keyword>
<evidence type="ECO:0000256" key="13">
    <source>
        <dbReference type="ARBA" id="ARBA00047833"/>
    </source>
</evidence>
<evidence type="ECO:0000256" key="1">
    <source>
        <dbReference type="ARBA" id="ARBA00004496"/>
    </source>
</evidence>
<evidence type="ECO:0000259" key="16">
    <source>
        <dbReference type="Pfam" id="PF01225"/>
    </source>
</evidence>
<evidence type="ECO:0000313" key="19">
    <source>
        <dbReference type="EMBL" id="MBB5066797.1"/>
    </source>
</evidence>
<evidence type="ECO:0000256" key="15">
    <source>
        <dbReference type="SAM" id="Phobius"/>
    </source>
</evidence>
<feature type="transmembrane region" description="Helical" evidence="15">
    <location>
        <begin position="20"/>
        <end position="42"/>
    </location>
</feature>
<protein>
    <recommendedName>
        <fullName evidence="3 14">UDP-N-acetylmuramate--L-alanine ligase</fullName>
        <ecNumber evidence="3 14">6.3.2.8</ecNumber>
    </recommendedName>
    <alternativeName>
        <fullName evidence="14">UDP-N-acetylmuramoyl-L-alanine synthetase</fullName>
    </alternativeName>
</protein>
<feature type="domain" description="Mur ligase central" evidence="18">
    <location>
        <begin position="120"/>
        <end position="299"/>
    </location>
</feature>
<keyword evidence="11 14" id="KW-0131">Cell cycle</keyword>
<dbReference type="SUPFAM" id="SSF51984">
    <property type="entry name" value="MurCD N-terminal domain"/>
    <property type="match status" value="1"/>
</dbReference>
<feature type="domain" description="Mur ligase N-terminal catalytic" evidence="16">
    <location>
        <begin position="17"/>
        <end position="116"/>
    </location>
</feature>
<dbReference type="GO" id="GO:0071555">
    <property type="term" value="P:cell wall organization"/>
    <property type="evidence" value="ECO:0007669"/>
    <property type="project" value="UniProtKB-KW"/>
</dbReference>
<evidence type="ECO:0000256" key="9">
    <source>
        <dbReference type="ARBA" id="ARBA00022960"/>
    </source>
</evidence>
<dbReference type="Gene3D" id="3.40.50.720">
    <property type="entry name" value="NAD(P)-binding Rossmann-like Domain"/>
    <property type="match status" value="1"/>
</dbReference>
<evidence type="ECO:0000256" key="8">
    <source>
        <dbReference type="ARBA" id="ARBA00022840"/>
    </source>
</evidence>
<dbReference type="GO" id="GO:0008763">
    <property type="term" value="F:UDP-N-acetylmuramate-L-alanine ligase activity"/>
    <property type="evidence" value="ECO:0007669"/>
    <property type="project" value="UniProtKB-UniRule"/>
</dbReference>
<dbReference type="GO" id="GO:0051301">
    <property type="term" value="P:cell division"/>
    <property type="evidence" value="ECO:0007669"/>
    <property type="project" value="UniProtKB-KW"/>
</dbReference>
<dbReference type="InterPro" id="IPR000713">
    <property type="entry name" value="Mur_ligase_N"/>
</dbReference>
<dbReference type="InterPro" id="IPR005758">
    <property type="entry name" value="UDP-N-AcMur_Ala_ligase_MurC"/>
</dbReference>
<comment type="function">
    <text evidence="14">Cell wall formation.</text>
</comment>
<keyword evidence="8 14" id="KW-0067">ATP-binding</keyword>
<dbReference type="GO" id="GO:0009252">
    <property type="term" value="P:peptidoglycan biosynthetic process"/>
    <property type="evidence" value="ECO:0007669"/>
    <property type="project" value="UniProtKB-UniRule"/>
</dbReference>
<dbReference type="Gene3D" id="3.40.1190.10">
    <property type="entry name" value="Mur-like, catalytic domain"/>
    <property type="match status" value="1"/>
</dbReference>
<evidence type="ECO:0000313" key="20">
    <source>
        <dbReference type="Proteomes" id="UP000584867"/>
    </source>
</evidence>
<organism evidence="19 20">
    <name type="scientific">Granulicella mallensis</name>
    <dbReference type="NCBI Taxonomy" id="940614"/>
    <lineage>
        <taxon>Bacteria</taxon>
        <taxon>Pseudomonadati</taxon>
        <taxon>Acidobacteriota</taxon>
        <taxon>Terriglobia</taxon>
        <taxon>Terriglobales</taxon>
        <taxon>Acidobacteriaceae</taxon>
        <taxon>Granulicella</taxon>
    </lineage>
</organism>
<dbReference type="GO" id="GO:0005737">
    <property type="term" value="C:cytoplasm"/>
    <property type="evidence" value="ECO:0007669"/>
    <property type="project" value="UniProtKB-SubCell"/>
</dbReference>
<dbReference type="SUPFAM" id="SSF53623">
    <property type="entry name" value="MurD-like peptide ligases, catalytic domain"/>
    <property type="match status" value="1"/>
</dbReference>
<evidence type="ECO:0000256" key="6">
    <source>
        <dbReference type="ARBA" id="ARBA00022618"/>
    </source>
</evidence>
<evidence type="ECO:0000256" key="12">
    <source>
        <dbReference type="ARBA" id="ARBA00023316"/>
    </source>
</evidence>
<keyword evidence="15" id="KW-0812">Transmembrane</keyword>
<dbReference type="InterPro" id="IPR004101">
    <property type="entry name" value="Mur_ligase_C"/>
</dbReference>
<dbReference type="SUPFAM" id="SSF53244">
    <property type="entry name" value="MurD-like peptide ligases, peptide-binding domain"/>
    <property type="match status" value="1"/>
</dbReference>
<dbReference type="GO" id="GO:0008360">
    <property type="term" value="P:regulation of cell shape"/>
    <property type="evidence" value="ECO:0007669"/>
    <property type="project" value="UniProtKB-KW"/>
</dbReference>
<proteinExistence type="inferred from homology"/>
<gene>
    <name evidence="14" type="primary">murC</name>
    <name evidence="19" type="ORF">HDF15_005182</name>
</gene>
<comment type="similarity">
    <text evidence="14">Belongs to the MurCDEF family.</text>
</comment>
<keyword evidence="15" id="KW-0472">Membrane</keyword>
<dbReference type="AlphaFoldDB" id="A0A7W8ECE2"/>
<dbReference type="Gene3D" id="3.90.190.20">
    <property type="entry name" value="Mur ligase, C-terminal domain"/>
    <property type="match status" value="1"/>
</dbReference>
<keyword evidence="7 14" id="KW-0547">Nucleotide-binding</keyword>
<feature type="binding site" evidence="14">
    <location>
        <begin position="122"/>
        <end position="128"/>
    </location>
    <ligand>
        <name>ATP</name>
        <dbReference type="ChEBI" id="CHEBI:30616"/>
    </ligand>
</feature>
<dbReference type="EMBL" id="JACHIO010000036">
    <property type="protein sequence ID" value="MBB5066797.1"/>
    <property type="molecule type" value="Genomic_DNA"/>
</dbReference>
<comment type="caution">
    <text evidence="19">The sequence shown here is derived from an EMBL/GenBank/DDBJ whole genome shotgun (WGS) entry which is preliminary data.</text>
</comment>
<name>A0A7W8ECE2_9BACT</name>
<dbReference type="UniPathway" id="UPA00219"/>
<dbReference type="InterPro" id="IPR050061">
    <property type="entry name" value="MurCDEF_pg_biosynth"/>
</dbReference>
<evidence type="ECO:0000259" key="17">
    <source>
        <dbReference type="Pfam" id="PF02875"/>
    </source>
</evidence>
<keyword evidence="12 14" id="KW-0961">Cell wall biogenesis/degradation</keyword>
<dbReference type="Pfam" id="PF08245">
    <property type="entry name" value="Mur_ligase_M"/>
    <property type="match status" value="1"/>
</dbReference>
<evidence type="ECO:0000256" key="7">
    <source>
        <dbReference type="ARBA" id="ARBA00022741"/>
    </source>
</evidence>
<dbReference type="Pfam" id="PF01225">
    <property type="entry name" value="Mur_ligase"/>
    <property type="match status" value="1"/>
</dbReference>
<dbReference type="GO" id="GO:0005524">
    <property type="term" value="F:ATP binding"/>
    <property type="evidence" value="ECO:0007669"/>
    <property type="project" value="UniProtKB-UniRule"/>
</dbReference>
<dbReference type="NCBIfam" id="TIGR01082">
    <property type="entry name" value="murC"/>
    <property type="match status" value="1"/>
</dbReference>
<dbReference type="PANTHER" id="PTHR43445">
    <property type="entry name" value="UDP-N-ACETYLMURAMATE--L-ALANINE LIGASE-RELATED"/>
    <property type="match status" value="1"/>
</dbReference>
<evidence type="ECO:0000256" key="5">
    <source>
        <dbReference type="ARBA" id="ARBA00022598"/>
    </source>
</evidence>